<gene>
    <name evidence="9" type="ORF">NCTC12722_03414</name>
</gene>
<dbReference type="Proteomes" id="UP000254343">
    <property type="component" value="Unassembled WGS sequence"/>
</dbReference>
<organism evidence="9 10">
    <name type="scientific">Afipia felis</name>
    <name type="common">Cat scratch disease bacillus</name>
    <dbReference type="NCBI Taxonomy" id="1035"/>
    <lineage>
        <taxon>Bacteria</taxon>
        <taxon>Pseudomonadati</taxon>
        <taxon>Pseudomonadota</taxon>
        <taxon>Alphaproteobacteria</taxon>
        <taxon>Hyphomicrobiales</taxon>
        <taxon>Nitrobacteraceae</taxon>
        <taxon>Afipia</taxon>
    </lineage>
</organism>
<comment type="similarity">
    <text evidence="7">Belongs to the glycosyltransferase 87 family.</text>
</comment>
<evidence type="ECO:0000313" key="10">
    <source>
        <dbReference type="Proteomes" id="UP000254343"/>
    </source>
</evidence>
<feature type="transmembrane region" description="Helical" evidence="8">
    <location>
        <begin position="119"/>
        <end position="138"/>
    </location>
</feature>
<evidence type="ECO:0000256" key="5">
    <source>
        <dbReference type="ARBA" id="ARBA00022989"/>
    </source>
</evidence>
<comment type="subcellular location">
    <subcellularLocation>
        <location evidence="1">Cell membrane</location>
        <topology evidence="1">Multi-pass membrane protein</topology>
    </subcellularLocation>
</comment>
<evidence type="ECO:0000256" key="6">
    <source>
        <dbReference type="ARBA" id="ARBA00023136"/>
    </source>
</evidence>
<feature type="transmembrane region" description="Helical" evidence="8">
    <location>
        <begin position="94"/>
        <end position="113"/>
    </location>
</feature>
<dbReference type="GO" id="GO:0016758">
    <property type="term" value="F:hexosyltransferase activity"/>
    <property type="evidence" value="ECO:0007669"/>
    <property type="project" value="InterPro"/>
</dbReference>
<feature type="transmembrane region" description="Helical" evidence="8">
    <location>
        <begin position="365"/>
        <end position="395"/>
    </location>
</feature>
<dbReference type="RefSeq" id="WP_002717015.1">
    <property type="nucleotide sequence ID" value="NZ_UFSI01000001.1"/>
</dbReference>
<evidence type="ECO:0000256" key="1">
    <source>
        <dbReference type="ARBA" id="ARBA00004651"/>
    </source>
</evidence>
<dbReference type="GO" id="GO:0005886">
    <property type="term" value="C:plasma membrane"/>
    <property type="evidence" value="ECO:0007669"/>
    <property type="project" value="UniProtKB-SubCell"/>
</dbReference>
<feature type="transmembrane region" description="Helical" evidence="8">
    <location>
        <begin position="150"/>
        <end position="167"/>
    </location>
</feature>
<keyword evidence="4 8" id="KW-0812">Transmembrane</keyword>
<evidence type="ECO:0000256" key="7">
    <source>
        <dbReference type="ARBA" id="ARBA00024033"/>
    </source>
</evidence>
<reference evidence="9 10" key="1">
    <citation type="submission" date="2018-06" db="EMBL/GenBank/DDBJ databases">
        <authorList>
            <consortium name="Pathogen Informatics"/>
            <person name="Doyle S."/>
        </authorList>
    </citation>
    <scope>NUCLEOTIDE SEQUENCE [LARGE SCALE GENOMIC DNA]</scope>
    <source>
        <strain evidence="9 10">NCTC12722</strain>
    </source>
</reference>
<feature type="transmembrane region" description="Helical" evidence="8">
    <location>
        <begin position="286"/>
        <end position="306"/>
    </location>
</feature>
<keyword evidence="6 8" id="KW-0472">Membrane</keyword>
<evidence type="ECO:0000256" key="4">
    <source>
        <dbReference type="ARBA" id="ARBA00022692"/>
    </source>
</evidence>
<dbReference type="Pfam" id="PF09594">
    <property type="entry name" value="GT87"/>
    <property type="match status" value="1"/>
</dbReference>
<proteinExistence type="inferred from homology"/>
<dbReference type="AlphaFoldDB" id="A0A380WB24"/>
<evidence type="ECO:0000256" key="3">
    <source>
        <dbReference type="ARBA" id="ARBA00022679"/>
    </source>
</evidence>
<keyword evidence="5 8" id="KW-1133">Transmembrane helix</keyword>
<feature type="transmembrane region" description="Helical" evidence="8">
    <location>
        <begin position="21"/>
        <end position="40"/>
    </location>
</feature>
<dbReference type="InterPro" id="IPR018584">
    <property type="entry name" value="GT87"/>
</dbReference>
<evidence type="ECO:0000256" key="8">
    <source>
        <dbReference type="SAM" id="Phobius"/>
    </source>
</evidence>
<dbReference type="OrthoDB" id="7679563at2"/>
<keyword evidence="2" id="KW-1003">Cell membrane</keyword>
<accession>A0A380WB24</accession>
<keyword evidence="3" id="KW-0808">Transferase</keyword>
<feature type="transmembrane region" description="Helical" evidence="8">
    <location>
        <begin position="222"/>
        <end position="242"/>
    </location>
</feature>
<name>A0A380WB24_AFIFE</name>
<evidence type="ECO:0000313" key="9">
    <source>
        <dbReference type="EMBL" id="SUU86190.1"/>
    </source>
</evidence>
<protein>
    <submittedName>
        <fullName evidence="9">Protein of uncharacterized function (DUF2029)</fullName>
    </submittedName>
</protein>
<dbReference type="EMBL" id="UIGB01000001">
    <property type="protein sequence ID" value="SUU86190.1"/>
    <property type="molecule type" value="Genomic_DNA"/>
</dbReference>
<sequence>MRPLWHRLKSGDWLTPERIRAYSLIVLVIGIAAVAVWIGLSKGGIDRNGKPLGTDFSSFYAAGSMALEGHAAAAYDFALHHAREQQMFGADTPYYAWLYPPIFFLIAAPLAWLPYPTALAVWQFGTLALYLAVIGAILRSVRTDSTVRRNWLLVAIAFPAVLINLGHGQNGFLSAALFGAALLALPKRPILAGIMFAALAYKPQFGIAIPFALLAAGRWRTIVVACVTIAVLVAITAALFGIESWSAFVASSSISRKVLLESGAVGFEKLQSAFAMVRLWGGSVPLAYAVQALVSCAVIAGIVWCWRSACDDAHKAALLVTGTLLASPHILDYDLIVLAVAIAFLTAQGLRTGFRPFEISLLGALWIVPLLARSAAGFLALPVGFLVIATFYAVVLTQARHEAGAARHPDFAKT</sequence>
<feature type="transmembrane region" description="Helical" evidence="8">
    <location>
        <begin position="60"/>
        <end position="82"/>
    </location>
</feature>
<evidence type="ECO:0000256" key="2">
    <source>
        <dbReference type="ARBA" id="ARBA00022475"/>
    </source>
</evidence>